<evidence type="ECO:0000313" key="2">
    <source>
        <dbReference type="Proteomes" id="UP000005019"/>
    </source>
</evidence>
<name>F5RF63_METUF</name>
<dbReference type="OrthoDB" id="8565894at2"/>
<evidence type="ECO:0008006" key="3">
    <source>
        <dbReference type="Google" id="ProtNLM"/>
    </source>
</evidence>
<dbReference type="STRING" id="1000565.METUNv1_02940"/>
<organism evidence="1 2">
    <name type="scientific">Methyloversatilis universalis (strain ATCC BAA-1314 / DSM 25237 / JCM 13912 / CCUG 52030 / FAM5)</name>
    <dbReference type="NCBI Taxonomy" id="1000565"/>
    <lineage>
        <taxon>Bacteria</taxon>
        <taxon>Pseudomonadati</taxon>
        <taxon>Pseudomonadota</taxon>
        <taxon>Betaproteobacteria</taxon>
        <taxon>Nitrosomonadales</taxon>
        <taxon>Sterolibacteriaceae</taxon>
        <taxon>Methyloversatilis</taxon>
    </lineage>
</organism>
<proteinExistence type="predicted"/>
<sequence>MFRRLSALRFGPLRFVLLVLCLVGAQHVSLVHAFEHLSPRAAAVLAESDDDGAPTHAAVCPDCLSAHSLATLFSGSAPDTAVADLSHVLRAASLRVAVHGAAPEPCAHGPPVFPLI</sequence>
<protein>
    <recommendedName>
        <fullName evidence="3">DUF2946 domain-containing protein</fullName>
    </recommendedName>
</protein>
<evidence type="ECO:0000313" key="1">
    <source>
        <dbReference type="EMBL" id="EGK70719.1"/>
    </source>
</evidence>
<dbReference type="Proteomes" id="UP000005019">
    <property type="component" value="Unassembled WGS sequence"/>
</dbReference>
<keyword evidence="2" id="KW-1185">Reference proteome</keyword>
<comment type="caution">
    <text evidence="1">The sequence shown here is derived from an EMBL/GenBank/DDBJ whole genome shotgun (WGS) entry which is preliminary data.</text>
</comment>
<gene>
    <name evidence="1" type="ORF">METUNv1_02940</name>
</gene>
<accession>F5RF63</accession>
<dbReference type="AlphaFoldDB" id="F5RF63"/>
<dbReference type="EMBL" id="AFHG01000053">
    <property type="protein sequence ID" value="EGK70719.1"/>
    <property type="molecule type" value="Genomic_DNA"/>
</dbReference>
<dbReference type="RefSeq" id="WP_008063007.1">
    <property type="nucleotide sequence ID" value="NZ_AFHG01000053.1"/>
</dbReference>
<reference evidence="1 2" key="1">
    <citation type="journal article" date="2011" name="J. Bacteriol.">
        <title>Genome sequence of Methyloversatilis universalis FAM5T, a methylotrophic representative of the order Rhodocyclales.</title>
        <authorList>
            <person name="Kittichotirat W."/>
            <person name="Good N.M."/>
            <person name="Hall R."/>
            <person name="Bringel F."/>
            <person name="Lajus A."/>
            <person name="Medigue C."/>
            <person name="Smalley N.E."/>
            <person name="Beck D."/>
            <person name="Bumgarner R."/>
            <person name="Vuilleumier S."/>
            <person name="Kalyuzhnaya M.G."/>
        </authorList>
    </citation>
    <scope>NUCLEOTIDE SEQUENCE [LARGE SCALE GENOMIC DNA]</scope>
    <source>
        <strain evidence="2">ATCC BAA-1314 / JCM 13912 / FAM5</strain>
    </source>
</reference>